<accession>A0ABU7RG14</accession>
<dbReference type="RefSeq" id="WP_330974280.1">
    <property type="nucleotide sequence ID" value="NZ_JAZGLY010000003.1"/>
</dbReference>
<evidence type="ECO:0000313" key="3">
    <source>
        <dbReference type="EMBL" id="MEE6186871.1"/>
    </source>
</evidence>
<feature type="domain" description="SPOR" evidence="2">
    <location>
        <begin position="57"/>
        <end position="124"/>
    </location>
</feature>
<dbReference type="Proteomes" id="UP001357452">
    <property type="component" value="Unassembled WGS sequence"/>
</dbReference>
<proteinExistence type="predicted"/>
<feature type="chain" id="PRO_5046709214" evidence="1">
    <location>
        <begin position="20"/>
        <end position="144"/>
    </location>
</feature>
<dbReference type="SUPFAM" id="SSF110997">
    <property type="entry name" value="Sporulation related repeat"/>
    <property type="match status" value="1"/>
</dbReference>
<reference evidence="3 4" key="1">
    <citation type="submission" date="2024-01" db="EMBL/GenBank/DDBJ databases">
        <title>Niabella digestum sp. nov., isolated from waste digestion system.</title>
        <authorList>
            <person name="Zhang L."/>
        </authorList>
    </citation>
    <scope>NUCLEOTIDE SEQUENCE [LARGE SCALE GENOMIC DNA]</scope>
    <source>
        <strain evidence="3 4">A18</strain>
    </source>
</reference>
<dbReference type="Gene3D" id="3.30.70.1070">
    <property type="entry name" value="Sporulation related repeat"/>
    <property type="match status" value="1"/>
</dbReference>
<evidence type="ECO:0000259" key="2">
    <source>
        <dbReference type="Pfam" id="PF05036"/>
    </source>
</evidence>
<dbReference type="InterPro" id="IPR007730">
    <property type="entry name" value="SPOR-like_dom"/>
</dbReference>
<name>A0ABU7RG14_9BACT</name>
<comment type="caution">
    <text evidence="3">The sequence shown here is derived from an EMBL/GenBank/DDBJ whole genome shotgun (WGS) entry which is preliminary data.</text>
</comment>
<evidence type="ECO:0000313" key="4">
    <source>
        <dbReference type="Proteomes" id="UP001357452"/>
    </source>
</evidence>
<dbReference type="Pfam" id="PF05036">
    <property type="entry name" value="SPOR"/>
    <property type="match status" value="1"/>
</dbReference>
<organism evidence="3 4">
    <name type="scientific">Niabella digestorum</name>
    <dbReference type="NCBI Taxonomy" id="3117701"/>
    <lineage>
        <taxon>Bacteria</taxon>
        <taxon>Pseudomonadati</taxon>
        <taxon>Bacteroidota</taxon>
        <taxon>Chitinophagia</taxon>
        <taxon>Chitinophagales</taxon>
        <taxon>Chitinophagaceae</taxon>
        <taxon>Niabella</taxon>
    </lineage>
</organism>
<keyword evidence="4" id="KW-1185">Reference proteome</keyword>
<gene>
    <name evidence="3" type="ORF">V2H41_06260</name>
</gene>
<evidence type="ECO:0000256" key="1">
    <source>
        <dbReference type="SAM" id="SignalP"/>
    </source>
</evidence>
<protein>
    <submittedName>
        <fullName evidence="3">SPOR domain-containing protein</fullName>
    </submittedName>
</protein>
<sequence length="144" mass="16444">MMKLVILFSALLMTTQLYAQSTGSINIYKDPRIDVLLKKQAEANNLSTRNSAKRRTAKGYRLLIISSNNRNEAIAARTKLLTHFPELKAYMWYQAPYYKVKAGNFISRNDAQAYQKKLASIFPGNIFIMNDTVEVKPEETESSE</sequence>
<feature type="signal peptide" evidence="1">
    <location>
        <begin position="1"/>
        <end position="19"/>
    </location>
</feature>
<dbReference type="InterPro" id="IPR036680">
    <property type="entry name" value="SPOR-like_sf"/>
</dbReference>
<keyword evidence="1" id="KW-0732">Signal</keyword>
<dbReference type="EMBL" id="JAZGLY010000003">
    <property type="protein sequence ID" value="MEE6186871.1"/>
    <property type="molecule type" value="Genomic_DNA"/>
</dbReference>